<name>A0A1B4FD30_9BURK</name>
<evidence type="ECO:0000313" key="4">
    <source>
        <dbReference type="Proteomes" id="UP000067711"/>
    </source>
</evidence>
<evidence type="ECO:0000313" key="1">
    <source>
        <dbReference type="EMBL" id="AOJ01492.1"/>
    </source>
</evidence>
<keyword evidence="3" id="KW-1185">Reference proteome</keyword>
<gene>
    <name evidence="1" type="ORF">WS70_06330</name>
    <name evidence="2" type="ORF">WS71_19280</name>
</gene>
<dbReference type="EMBL" id="CP013389">
    <property type="protein sequence ID" value="AOJ09481.1"/>
    <property type="molecule type" value="Genomic_DNA"/>
</dbReference>
<proteinExistence type="predicted"/>
<dbReference type="AlphaFoldDB" id="A0A1B4FD30"/>
<evidence type="ECO:0000313" key="3">
    <source>
        <dbReference type="Proteomes" id="UP000062519"/>
    </source>
</evidence>
<protein>
    <submittedName>
        <fullName evidence="1">Peptide chain release factor 2</fullName>
    </submittedName>
</protein>
<dbReference type="Proteomes" id="UP000067711">
    <property type="component" value="Chromosome 1"/>
</dbReference>
<reference evidence="3 4" key="1">
    <citation type="submission" date="2015-12" db="EMBL/GenBank/DDBJ databases">
        <title>Diversity of Burkholderia near neighbor genomes.</title>
        <authorList>
            <person name="Sahl J."/>
            <person name="Wagner D."/>
            <person name="Keim P."/>
        </authorList>
    </citation>
    <scope>NUCLEOTIDE SEQUENCE [LARGE SCALE GENOMIC DNA]</scope>
    <source>
        <strain evidence="1 3">BDU6</strain>
        <strain evidence="2 4">BDU8</strain>
    </source>
</reference>
<sequence>MEAERLNAIESSLADLRRRAGELRGYL</sequence>
<accession>A0A1B4FD30</accession>
<dbReference type="Proteomes" id="UP000062519">
    <property type="component" value="Chromosome 1"/>
</dbReference>
<accession>A0A1B4G0P0</accession>
<dbReference type="EMBL" id="CP013386">
    <property type="protein sequence ID" value="AOJ01492.1"/>
    <property type="molecule type" value="Genomic_DNA"/>
</dbReference>
<evidence type="ECO:0000313" key="2">
    <source>
        <dbReference type="EMBL" id="AOJ09481.1"/>
    </source>
</evidence>
<dbReference type="KEGG" id="buu:WS70_06330"/>
<organism evidence="1 3">
    <name type="scientific">Burkholderia mayonis</name>
    <dbReference type="NCBI Taxonomy" id="1385591"/>
    <lineage>
        <taxon>Bacteria</taxon>
        <taxon>Pseudomonadati</taxon>
        <taxon>Pseudomonadota</taxon>
        <taxon>Betaproteobacteria</taxon>
        <taxon>Burkholderiales</taxon>
        <taxon>Burkholderiaceae</taxon>
        <taxon>Burkholderia</taxon>
        <taxon>pseudomallei group</taxon>
    </lineage>
</organism>